<reference evidence="2" key="2">
    <citation type="submission" date="2019-10" db="EMBL/GenBank/DDBJ databases">
        <authorList>
            <consortium name="NCBI Genome Project"/>
        </authorList>
    </citation>
    <scope>NUCLEOTIDE SEQUENCE</scope>
    <source>
        <strain evidence="2">NI907</strain>
    </source>
</reference>
<accession>A0A6P8B717</accession>
<dbReference type="AlphaFoldDB" id="A0A6P8B717"/>
<evidence type="ECO:0000313" key="1">
    <source>
        <dbReference type="Proteomes" id="UP000515153"/>
    </source>
</evidence>
<dbReference type="Proteomes" id="UP000515153">
    <property type="component" value="Chromosome I"/>
</dbReference>
<gene>
    <name evidence="2" type="ORF">PgNI_05589</name>
</gene>
<organism evidence="1 2">
    <name type="scientific">Pyricularia grisea</name>
    <name type="common">Crabgrass-specific blast fungus</name>
    <name type="synonym">Magnaporthe grisea</name>
    <dbReference type="NCBI Taxonomy" id="148305"/>
    <lineage>
        <taxon>Eukaryota</taxon>
        <taxon>Fungi</taxon>
        <taxon>Dikarya</taxon>
        <taxon>Ascomycota</taxon>
        <taxon>Pezizomycotina</taxon>
        <taxon>Sordariomycetes</taxon>
        <taxon>Sordariomycetidae</taxon>
        <taxon>Magnaporthales</taxon>
        <taxon>Pyriculariaceae</taxon>
        <taxon>Pyricularia</taxon>
    </lineage>
</organism>
<reference evidence="1 2" key="1">
    <citation type="journal article" date="2019" name="Mol. Biol. Evol.">
        <title>Blast fungal genomes show frequent chromosomal changes, gene gains and losses, and effector gene turnover.</title>
        <authorList>
            <person name="Gomez Luciano L.B."/>
            <person name="Jason Tsai I."/>
            <person name="Chuma I."/>
            <person name="Tosa Y."/>
            <person name="Chen Y.H."/>
            <person name="Li J.Y."/>
            <person name="Li M.Y."/>
            <person name="Jade Lu M.Y."/>
            <person name="Nakayashiki H."/>
            <person name="Li W.H."/>
        </authorList>
    </citation>
    <scope>NUCLEOTIDE SEQUENCE [LARGE SCALE GENOMIC DNA]</scope>
    <source>
        <strain evidence="1 2">NI907</strain>
    </source>
</reference>
<name>A0A6P8B717_PYRGI</name>
<dbReference type="RefSeq" id="XP_030982955.1">
    <property type="nucleotide sequence ID" value="XM_031125620.1"/>
</dbReference>
<proteinExistence type="predicted"/>
<reference evidence="2" key="3">
    <citation type="submission" date="2025-08" db="UniProtKB">
        <authorList>
            <consortium name="RefSeq"/>
        </authorList>
    </citation>
    <scope>IDENTIFICATION</scope>
    <source>
        <strain evidence="2">NI907</strain>
    </source>
</reference>
<protein>
    <submittedName>
        <fullName evidence="2">Uncharacterized protein</fullName>
    </submittedName>
</protein>
<sequence>MAGKSPVRRLKRWAPGFLEAHVSYVGKGWPGCANQGLGRHFSFPETF</sequence>
<evidence type="ECO:0000313" key="2">
    <source>
        <dbReference type="RefSeq" id="XP_030982955.1"/>
    </source>
</evidence>
<dbReference type="KEGG" id="pgri:PgNI_05589"/>
<dbReference type="GeneID" id="41960529"/>
<keyword evidence="1" id="KW-1185">Reference proteome</keyword>